<reference evidence="2" key="1">
    <citation type="journal article" date="2023" name="G3 (Bethesda)">
        <title>Whole genome assembly and annotation of the endangered Caribbean coral Acropora cervicornis.</title>
        <authorList>
            <person name="Selwyn J.D."/>
            <person name="Vollmer S.V."/>
        </authorList>
    </citation>
    <scope>NUCLEOTIDE SEQUENCE</scope>
    <source>
        <strain evidence="2">K2</strain>
    </source>
</reference>
<evidence type="ECO:0000313" key="2">
    <source>
        <dbReference type="EMBL" id="KAK2554307.1"/>
    </source>
</evidence>
<dbReference type="Proteomes" id="UP001249851">
    <property type="component" value="Unassembled WGS sequence"/>
</dbReference>
<sequence>MCKCFSLTEVWFKNKRAKYRQQKRKQQQPPPDTEPDKEKGKSSFPSTKEQARTSPRPTSQHLSNFTFRGVELPHQDIDSLKHSFEAVANIQERYRTSHSLVNNNLEDLLGGLVNSPPSQGHPPQASNEQLLPNETITCRPQTNNEDVKPRVNCLRYPSSGTM</sequence>
<reference evidence="2" key="2">
    <citation type="journal article" date="2023" name="Science">
        <title>Genomic signatures of disease resistance in endangered staghorn corals.</title>
        <authorList>
            <person name="Vollmer S.V."/>
            <person name="Selwyn J.D."/>
            <person name="Despard B.A."/>
            <person name="Roesel C.L."/>
        </authorList>
    </citation>
    <scope>NUCLEOTIDE SEQUENCE</scope>
    <source>
        <strain evidence="2">K2</strain>
    </source>
</reference>
<organism evidence="2 3">
    <name type="scientific">Acropora cervicornis</name>
    <name type="common">Staghorn coral</name>
    <dbReference type="NCBI Taxonomy" id="6130"/>
    <lineage>
        <taxon>Eukaryota</taxon>
        <taxon>Metazoa</taxon>
        <taxon>Cnidaria</taxon>
        <taxon>Anthozoa</taxon>
        <taxon>Hexacorallia</taxon>
        <taxon>Scleractinia</taxon>
        <taxon>Astrocoeniina</taxon>
        <taxon>Acroporidae</taxon>
        <taxon>Acropora</taxon>
    </lineage>
</organism>
<gene>
    <name evidence="2" type="ORF">P5673_024317</name>
</gene>
<protein>
    <recommendedName>
        <fullName evidence="4">Homeobox domain-containing protein</fullName>
    </recommendedName>
</protein>
<dbReference type="AlphaFoldDB" id="A0AAD9Q3X8"/>
<keyword evidence="3" id="KW-1185">Reference proteome</keyword>
<evidence type="ECO:0000256" key="1">
    <source>
        <dbReference type="SAM" id="MobiDB-lite"/>
    </source>
</evidence>
<evidence type="ECO:0000313" key="3">
    <source>
        <dbReference type="Proteomes" id="UP001249851"/>
    </source>
</evidence>
<feature type="region of interest" description="Disordered" evidence="1">
    <location>
        <begin position="16"/>
        <end position="63"/>
    </location>
</feature>
<proteinExistence type="predicted"/>
<comment type="caution">
    <text evidence="2">The sequence shown here is derived from an EMBL/GenBank/DDBJ whole genome shotgun (WGS) entry which is preliminary data.</text>
</comment>
<feature type="compositionally biased region" description="Polar residues" evidence="1">
    <location>
        <begin position="43"/>
        <end position="63"/>
    </location>
</feature>
<name>A0AAD9Q3X8_ACRCE</name>
<dbReference type="EMBL" id="JARQWQ010000071">
    <property type="protein sequence ID" value="KAK2554307.1"/>
    <property type="molecule type" value="Genomic_DNA"/>
</dbReference>
<accession>A0AAD9Q3X8</accession>
<feature type="compositionally biased region" description="Basic residues" evidence="1">
    <location>
        <begin position="16"/>
        <end position="26"/>
    </location>
</feature>
<evidence type="ECO:0008006" key="4">
    <source>
        <dbReference type="Google" id="ProtNLM"/>
    </source>
</evidence>